<gene>
    <name evidence="10" type="ORF">Tci_013703</name>
</gene>
<evidence type="ECO:0000256" key="6">
    <source>
        <dbReference type="ARBA" id="ARBA00022801"/>
    </source>
</evidence>
<dbReference type="GO" id="GO:0004519">
    <property type="term" value="F:endonuclease activity"/>
    <property type="evidence" value="ECO:0007669"/>
    <property type="project" value="UniProtKB-KW"/>
</dbReference>
<organism evidence="10">
    <name type="scientific">Tanacetum cinerariifolium</name>
    <name type="common">Dalmatian daisy</name>
    <name type="synonym">Chrysanthemum cinerariifolium</name>
    <dbReference type="NCBI Taxonomy" id="118510"/>
    <lineage>
        <taxon>Eukaryota</taxon>
        <taxon>Viridiplantae</taxon>
        <taxon>Streptophyta</taxon>
        <taxon>Embryophyta</taxon>
        <taxon>Tracheophyta</taxon>
        <taxon>Spermatophyta</taxon>
        <taxon>Magnoliopsida</taxon>
        <taxon>eudicotyledons</taxon>
        <taxon>Gunneridae</taxon>
        <taxon>Pentapetalae</taxon>
        <taxon>asterids</taxon>
        <taxon>campanulids</taxon>
        <taxon>Asterales</taxon>
        <taxon>Asteraceae</taxon>
        <taxon>Asteroideae</taxon>
        <taxon>Anthemideae</taxon>
        <taxon>Anthemidinae</taxon>
        <taxon>Tanacetum</taxon>
    </lineage>
</organism>
<dbReference type="InterPro" id="IPR000477">
    <property type="entry name" value="RT_dom"/>
</dbReference>
<keyword evidence="4" id="KW-0540">Nuclease</keyword>
<dbReference type="GO" id="GO:0008233">
    <property type="term" value="F:peptidase activity"/>
    <property type="evidence" value="ECO:0007669"/>
    <property type="project" value="UniProtKB-KW"/>
</dbReference>
<dbReference type="FunFam" id="3.10.10.10:FF:000007">
    <property type="entry name" value="Retrovirus-related Pol polyprotein from transposon 17.6-like Protein"/>
    <property type="match status" value="1"/>
</dbReference>
<evidence type="ECO:0000256" key="4">
    <source>
        <dbReference type="ARBA" id="ARBA00022722"/>
    </source>
</evidence>
<accession>A0A6L2K0Y5</accession>
<sequence>MALVTLDLHGGNIKNGGDIILCVVLCEISPYLGGPARRRTCSHGGLHTLFSRLVIYVISLSVIRVGGTMAGKVGVMNYGTTVPSSLRIVVIAFYGSCCAKSARILAGQHVVMLAAMMGRIPFSLNGGDSILWAMLCEIGPYIDEAARRCACNHGGSHTLFSRHLLIASNGTTPLSDVRNFNDYTYGELVAWNVYEAAILQRFRAINEDPMAELMNLKYETTVKEYQKEEECLEEEEEEESDRIAYELSNQTPQSLPHISLNALSGIPTHNTMRVRGHVLRQLLHILIDSGNVFEVPTELPPRRSFDHRRLLKEENVTINIRPYRYPPSQKDTIEAIVKELLDSGVIRPSNIPFSSPIVMVKKKYGSWRMCIDYRHLNKHTVKDKFPIPVIEELIDELQGAQVFSKLDQRSGYHQIRMCESDVYKTAFKTHEGHYEFVVMPFGLTNAPSTFQALMNSVFKPFLRKFTLVFFDDILVYSPSIHEHIEHLRMVLQVMREHHLFAKQSKCVFGTTQVNYLGHVISTKGVSTDPSKIKDMQEWPVPTTLKQLRGFLGFTGYYRRFIKGYASISQPSTLLLKKKAFKWNLKA</sequence>
<keyword evidence="8" id="KW-0175">Coiled coil</keyword>
<dbReference type="CDD" id="cd01647">
    <property type="entry name" value="RT_LTR"/>
    <property type="match status" value="1"/>
</dbReference>
<dbReference type="PANTHER" id="PTHR24559">
    <property type="entry name" value="TRANSPOSON TY3-I GAG-POL POLYPROTEIN"/>
    <property type="match status" value="1"/>
</dbReference>
<dbReference type="PROSITE" id="PS50878">
    <property type="entry name" value="RT_POL"/>
    <property type="match status" value="1"/>
</dbReference>
<dbReference type="Pfam" id="PF00078">
    <property type="entry name" value="RVT_1"/>
    <property type="match status" value="1"/>
</dbReference>
<evidence type="ECO:0000259" key="9">
    <source>
        <dbReference type="PROSITE" id="PS50878"/>
    </source>
</evidence>
<keyword evidence="1" id="KW-0645">Protease</keyword>
<dbReference type="Gene3D" id="3.10.10.10">
    <property type="entry name" value="HIV Type 1 Reverse Transcriptase, subunit A, domain 1"/>
    <property type="match status" value="1"/>
</dbReference>
<evidence type="ECO:0000256" key="3">
    <source>
        <dbReference type="ARBA" id="ARBA00022695"/>
    </source>
</evidence>
<protein>
    <submittedName>
        <fullName evidence="10">Putative mitochondrial protein</fullName>
    </submittedName>
</protein>
<evidence type="ECO:0000256" key="7">
    <source>
        <dbReference type="ARBA" id="ARBA00022918"/>
    </source>
</evidence>
<evidence type="ECO:0000256" key="8">
    <source>
        <dbReference type="SAM" id="Coils"/>
    </source>
</evidence>
<keyword evidence="7" id="KW-0695">RNA-directed DNA polymerase</keyword>
<dbReference type="InterPro" id="IPR043128">
    <property type="entry name" value="Rev_trsase/Diguanyl_cyclase"/>
</dbReference>
<dbReference type="InterPro" id="IPR043502">
    <property type="entry name" value="DNA/RNA_pol_sf"/>
</dbReference>
<comment type="caution">
    <text evidence="10">The sequence shown here is derived from an EMBL/GenBank/DDBJ whole genome shotgun (WGS) entry which is preliminary data.</text>
</comment>
<dbReference type="GO" id="GO:0006508">
    <property type="term" value="P:proteolysis"/>
    <property type="evidence" value="ECO:0007669"/>
    <property type="project" value="UniProtKB-KW"/>
</dbReference>
<reference evidence="10" key="1">
    <citation type="journal article" date="2019" name="Sci. Rep.">
        <title>Draft genome of Tanacetum cinerariifolium, the natural source of mosquito coil.</title>
        <authorList>
            <person name="Yamashiro T."/>
            <person name="Shiraishi A."/>
            <person name="Satake H."/>
            <person name="Nakayama K."/>
        </authorList>
    </citation>
    <scope>NUCLEOTIDE SEQUENCE</scope>
</reference>
<dbReference type="Gene3D" id="3.30.70.270">
    <property type="match status" value="2"/>
</dbReference>
<keyword evidence="2" id="KW-0808">Transferase</keyword>
<dbReference type="InterPro" id="IPR053134">
    <property type="entry name" value="RNA-dir_DNA_polymerase"/>
</dbReference>
<keyword evidence="5" id="KW-0255">Endonuclease</keyword>
<evidence type="ECO:0000256" key="1">
    <source>
        <dbReference type="ARBA" id="ARBA00022670"/>
    </source>
</evidence>
<proteinExistence type="predicted"/>
<feature type="coiled-coil region" evidence="8">
    <location>
        <begin position="215"/>
        <end position="242"/>
    </location>
</feature>
<name>A0A6L2K0Y5_TANCI</name>
<evidence type="ECO:0000256" key="5">
    <source>
        <dbReference type="ARBA" id="ARBA00022759"/>
    </source>
</evidence>
<dbReference type="EMBL" id="BKCJ010001474">
    <property type="protein sequence ID" value="GEU41725.1"/>
    <property type="molecule type" value="Genomic_DNA"/>
</dbReference>
<dbReference type="GO" id="GO:0003964">
    <property type="term" value="F:RNA-directed DNA polymerase activity"/>
    <property type="evidence" value="ECO:0007669"/>
    <property type="project" value="UniProtKB-KW"/>
</dbReference>
<evidence type="ECO:0000313" key="10">
    <source>
        <dbReference type="EMBL" id="GEU41725.1"/>
    </source>
</evidence>
<dbReference type="PANTHER" id="PTHR24559:SF450">
    <property type="entry name" value="RNA-DIRECTED DNA POLYMERASE HOMOLOG"/>
    <property type="match status" value="1"/>
</dbReference>
<evidence type="ECO:0000256" key="2">
    <source>
        <dbReference type="ARBA" id="ARBA00022679"/>
    </source>
</evidence>
<keyword evidence="6" id="KW-0378">Hydrolase</keyword>
<dbReference type="SUPFAM" id="SSF56672">
    <property type="entry name" value="DNA/RNA polymerases"/>
    <property type="match status" value="1"/>
</dbReference>
<feature type="domain" description="Reverse transcriptase" evidence="9">
    <location>
        <begin position="341"/>
        <end position="520"/>
    </location>
</feature>
<dbReference type="AlphaFoldDB" id="A0A6L2K0Y5"/>
<keyword evidence="3" id="KW-0548">Nucleotidyltransferase</keyword>